<dbReference type="Proteomes" id="UP000542674">
    <property type="component" value="Unassembled WGS sequence"/>
</dbReference>
<evidence type="ECO:0000256" key="2">
    <source>
        <dbReference type="PROSITE-ProRule" id="PRU00169"/>
    </source>
</evidence>
<dbReference type="PANTHER" id="PTHR43156">
    <property type="entry name" value="STAGE II SPORULATION PROTEIN E-RELATED"/>
    <property type="match status" value="1"/>
</dbReference>
<feature type="domain" description="Response regulatory" evidence="3">
    <location>
        <begin position="8"/>
        <end position="125"/>
    </location>
</feature>
<dbReference type="PANTHER" id="PTHR43156:SF2">
    <property type="entry name" value="STAGE II SPORULATION PROTEIN E"/>
    <property type="match status" value="1"/>
</dbReference>
<dbReference type="InterPro" id="IPR001789">
    <property type="entry name" value="Sig_transdc_resp-reg_receiver"/>
</dbReference>
<keyword evidence="1" id="KW-0378">Hydrolase</keyword>
<dbReference type="SUPFAM" id="SSF52172">
    <property type="entry name" value="CheY-like"/>
    <property type="match status" value="1"/>
</dbReference>
<keyword evidence="5" id="KW-1185">Reference proteome</keyword>
<dbReference type="InterPro" id="IPR052016">
    <property type="entry name" value="Bact_Sigma-Reg"/>
</dbReference>
<dbReference type="InterPro" id="IPR001932">
    <property type="entry name" value="PPM-type_phosphatase-like_dom"/>
</dbReference>
<evidence type="ECO:0000313" key="5">
    <source>
        <dbReference type="Proteomes" id="UP000542674"/>
    </source>
</evidence>
<dbReference type="InterPro" id="IPR036457">
    <property type="entry name" value="PPM-type-like_dom_sf"/>
</dbReference>
<dbReference type="Pfam" id="PF07228">
    <property type="entry name" value="SpoIIE"/>
    <property type="match status" value="1"/>
</dbReference>
<name>A0A7W7T285_9PSEU</name>
<dbReference type="Gene3D" id="3.60.40.10">
    <property type="entry name" value="PPM-type phosphatase domain"/>
    <property type="match status" value="1"/>
</dbReference>
<sequence length="509" mass="53697">MTAADAARILVVDDTEASRYIRASWLRRGGHAVTEAVTGGEALALLAEREFDLVVLDVDLPDMSGFDVAERIKSEPRTAAVPVVHVSAAFRQAEDRITGLNRGADAYLTEPVEPGELLATVEAALRYYRARALAERLADRLAKLTTATLRINAATTFDDLVSAAAAGTATVLDTEATVLVTTPTGTSRLGTVTGAGATPTVRRGDPALLDALPPDGTTVLDPPWRPGVPVVVAGGSPRRTPIGIAVDPAAVVTDEDRNLLLQLAQATALAAEGLRAYAEEHTLALTLQRSLLPRRLPAIPSLPMTARYAPASAHAEIGGDFYEVTALGDRLLIAIGDVCGHSLAAATIMGEVRHALRAYAVEEHDPATILRKLDAMLQRFHSTKGLTTMCLLLVDPADGTALVANAGHVPPLVVDDEGARYLAVRGPILGIGLPRPPATPVTLAPGALVLLTTDGLVEHSGADLDDGMDLLLAAVSRDEDMDLLCDRLLETFGRDKKDDIALLVFRRTS</sequence>
<protein>
    <submittedName>
        <fullName evidence="4">DNA-binding response OmpR family regulator</fullName>
    </submittedName>
</protein>
<dbReference type="SMART" id="SM00448">
    <property type="entry name" value="REC"/>
    <property type="match status" value="1"/>
</dbReference>
<dbReference type="SMART" id="SM00331">
    <property type="entry name" value="PP2C_SIG"/>
    <property type="match status" value="1"/>
</dbReference>
<proteinExistence type="predicted"/>
<comment type="caution">
    <text evidence="4">The sequence shown here is derived from an EMBL/GenBank/DDBJ whole genome shotgun (WGS) entry which is preliminary data.</text>
</comment>
<dbReference type="RefSeq" id="WP_184668628.1">
    <property type="nucleotide sequence ID" value="NZ_BAABAI010000013.1"/>
</dbReference>
<dbReference type="PROSITE" id="PS50110">
    <property type="entry name" value="RESPONSE_REGULATORY"/>
    <property type="match status" value="1"/>
</dbReference>
<evidence type="ECO:0000313" key="4">
    <source>
        <dbReference type="EMBL" id="MBB4965196.1"/>
    </source>
</evidence>
<dbReference type="AlphaFoldDB" id="A0A7W7T285"/>
<feature type="modified residue" description="4-aspartylphosphate" evidence="2">
    <location>
        <position position="57"/>
    </location>
</feature>
<dbReference type="GO" id="GO:0000160">
    <property type="term" value="P:phosphorelay signal transduction system"/>
    <property type="evidence" value="ECO:0007669"/>
    <property type="project" value="InterPro"/>
</dbReference>
<keyword evidence="4" id="KW-0238">DNA-binding</keyword>
<dbReference type="InterPro" id="IPR011006">
    <property type="entry name" value="CheY-like_superfamily"/>
</dbReference>
<dbReference type="GO" id="GO:0016791">
    <property type="term" value="F:phosphatase activity"/>
    <property type="evidence" value="ECO:0007669"/>
    <property type="project" value="TreeGrafter"/>
</dbReference>
<dbReference type="SUPFAM" id="SSF81606">
    <property type="entry name" value="PP2C-like"/>
    <property type="match status" value="1"/>
</dbReference>
<evidence type="ECO:0000259" key="3">
    <source>
        <dbReference type="PROSITE" id="PS50110"/>
    </source>
</evidence>
<organism evidence="4 5">
    <name type="scientific">Saccharothrix violaceirubra</name>
    <dbReference type="NCBI Taxonomy" id="413306"/>
    <lineage>
        <taxon>Bacteria</taxon>
        <taxon>Bacillati</taxon>
        <taxon>Actinomycetota</taxon>
        <taxon>Actinomycetes</taxon>
        <taxon>Pseudonocardiales</taxon>
        <taxon>Pseudonocardiaceae</taxon>
        <taxon>Saccharothrix</taxon>
    </lineage>
</organism>
<dbReference type="EMBL" id="JACHJS010000001">
    <property type="protein sequence ID" value="MBB4965196.1"/>
    <property type="molecule type" value="Genomic_DNA"/>
</dbReference>
<keyword evidence="2" id="KW-0597">Phosphoprotein</keyword>
<dbReference type="Gene3D" id="3.40.50.2300">
    <property type="match status" value="1"/>
</dbReference>
<reference evidence="4 5" key="1">
    <citation type="submission" date="2020-08" db="EMBL/GenBank/DDBJ databases">
        <title>Sequencing the genomes of 1000 actinobacteria strains.</title>
        <authorList>
            <person name="Klenk H.-P."/>
        </authorList>
    </citation>
    <scope>NUCLEOTIDE SEQUENCE [LARGE SCALE GENOMIC DNA]</scope>
    <source>
        <strain evidence="4 5">DSM 45084</strain>
    </source>
</reference>
<dbReference type="GO" id="GO:0003677">
    <property type="term" value="F:DNA binding"/>
    <property type="evidence" value="ECO:0007669"/>
    <property type="project" value="UniProtKB-KW"/>
</dbReference>
<accession>A0A7W7T285</accession>
<gene>
    <name evidence="4" type="ORF">F4559_002555</name>
</gene>
<dbReference type="Pfam" id="PF00072">
    <property type="entry name" value="Response_reg"/>
    <property type="match status" value="1"/>
</dbReference>
<evidence type="ECO:0000256" key="1">
    <source>
        <dbReference type="ARBA" id="ARBA00022801"/>
    </source>
</evidence>